<keyword evidence="4" id="KW-1133">Transmembrane helix</keyword>
<dbReference type="InterPro" id="IPR011012">
    <property type="entry name" value="Longin-like_dom_sf"/>
</dbReference>
<comment type="similarity">
    <text evidence="2">Belongs to the TRAPP small subunits family. Sedlin subfamily.</text>
</comment>
<protein>
    <submittedName>
        <fullName evidence="6">Trafficking protein particle complex subunit</fullName>
    </submittedName>
</protein>
<dbReference type="Pfam" id="PF04628">
    <property type="entry name" value="Sedlin_N"/>
    <property type="match status" value="1"/>
</dbReference>
<name>A0A1I7SQL2_BURXY</name>
<evidence type="ECO:0000256" key="1">
    <source>
        <dbReference type="ARBA" id="ARBA00004556"/>
    </source>
</evidence>
<keyword evidence="3" id="KW-0931">ER-Golgi transport</keyword>
<keyword evidence="3" id="KW-0813">Transport</keyword>
<dbReference type="PANTHER" id="PTHR12403">
    <property type="entry name" value="TRAFFICKING PROTEIN PARTICLE COMPLEX SUBUNIT 2"/>
    <property type="match status" value="1"/>
</dbReference>
<dbReference type="SUPFAM" id="SSF64356">
    <property type="entry name" value="SNARE-like"/>
    <property type="match status" value="1"/>
</dbReference>
<reference evidence="6" key="1">
    <citation type="submission" date="2016-11" db="UniProtKB">
        <authorList>
            <consortium name="WormBaseParasite"/>
        </authorList>
    </citation>
    <scope>IDENTIFICATION</scope>
</reference>
<evidence type="ECO:0000313" key="6">
    <source>
        <dbReference type="WBParaSite" id="BXY_1532400.1"/>
    </source>
</evidence>
<dbReference type="GO" id="GO:0048471">
    <property type="term" value="C:perinuclear region of cytoplasm"/>
    <property type="evidence" value="ECO:0007669"/>
    <property type="project" value="UniProtKB-SubCell"/>
</dbReference>
<dbReference type="InterPro" id="IPR006722">
    <property type="entry name" value="Sedlin"/>
</dbReference>
<sequence length="201" mass="23682">MRQKDGMAADTWLTSCSEKNWERFEDREKLGPLFAWVNCFCFRKRCHRQEFRFSNLVLSDLLHFVCIMALAVAIFSKEKSLIFFQCSPERINEETPLQMMAYSSLDVLDEREKVPSNRPQELFQGCLLSNNSYKTFGYLTNTLVKVFLIFAADSTIRDQDIRAYFKQLHNQYSDEVANPFYVPNTVIRTTRFRKFVNSIFA</sequence>
<comment type="subcellular location">
    <subcellularLocation>
        <location evidence="1">Cytoplasm</location>
        <location evidence="1">Perinuclear region</location>
    </subcellularLocation>
</comment>
<feature type="transmembrane region" description="Helical" evidence="4">
    <location>
        <begin position="53"/>
        <end position="75"/>
    </location>
</feature>
<evidence type="ECO:0000256" key="3">
    <source>
        <dbReference type="ARBA" id="ARBA00022892"/>
    </source>
</evidence>
<keyword evidence="4" id="KW-0472">Membrane</keyword>
<keyword evidence="4" id="KW-0812">Transmembrane</keyword>
<accession>A0A1I7SQL2</accession>
<proteinExistence type="inferred from homology"/>
<evidence type="ECO:0000256" key="4">
    <source>
        <dbReference type="SAM" id="Phobius"/>
    </source>
</evidence>
<dbReference type="Proteomes" id="UP000095284">
    <property type="component" value="Unplaced"/>
</dbReference>
<organism evidence="5 6">
    <name type="scientific">Bursaphelenchus xylophilus</name>
    <name type="common">Pinewood nematode worm</name>
    <name type="synonym">Aphelenchoides xylophilus</name>
    <dbReference type="NCBI Taxonomy" id="6326"/>
    <lineage>
        <taxon>Eukaryota</taxon>
        <taxon>Metazoa</taxon>
        <taxon>Ecdysozoa</taxon>
        <taxon>Nematoda</taxon>
        <taxon>Chromadorea</taxon>
        <taxon>Rhabditida</taxon>
        <taxon>Tylenchina</taxon>
        <taxon>Tylenchomorpha</taxon>
        <taxon>Aphelenchoidea</taxon>
        <taxon>Aphelenchoididae</taxon>
        <taxon>Bursaphelenchus</taxon>
    </lineage>
</organism>
<dbReference type="WBParaSite" id="BXY_1532400.1">
    <property type="protein sequence ID" value="BXY_1532400.1"/>
    <property type="gene ID" value="BXY_1532400"/>
</dbReference>
<dbReference type="AlphaFoldDB" id="A0A1I7SQL2"/>
<evidence type="ECO:0000313" key="5">
    <source>
        <dbReference type="Proteomes" id="UP000095284"/>
    </source>
</evidence>
<evidence type="ECO:0000256" key="2">
    <source>
        <dbReference type="ARBA" id="ARBA00006626"/>
    </source>
</evidence>
<dbReference type="Gene3D" id="3.30.450.70">
    <property type="match status" value="1"/>
</dbReference>
<dbReference type="GO" id="GO:0006888">
    <property type="term" value="P:endoplasmic reticulum to Golgi vesicle-mediated transport"/>
    <property type="evidence" value="ECO:0007669"/>
    <property type="project" value="InterPro"/>
</dbReference>